<evidence type="ECO:0000313" key="3">
    <source>
        <dbReference type="Proteomes" id="UP000663836"/>
    </source>
</evidence>
<feature type="region of interest" description="Disordered" evidence="1">
    <location>
        <begin position="9"/>
        <end position="34"/>
    </location>
</feature>
<dbReference type="Proteomes" id="UP000663836">
    <property type="component" value="Unassembled WGS sequence"/>
</dbReference>
<evidence type="ECO:0000256" key="1">
    <source>
        <dbReference type="SAM" id="MobiDB-lite"/>
    </source>
</evidence>
<reference evidence="2" key="1">
    <citation type="submission" date="2021-02" db="EMBL/GenBank/DDBJ databases">
        <authorList>
            <person name="Nowell W R."/>
        </authorList>
    </citation>
    <scope>NUCLEOTIDE SEQUENCE</scope>
</reference>
<dbReference type="EMBL" id="CAJOBD010018769">
    <property type="protein sequence ID" value="CAF4230866.1"/>
    <property type="molecule type" value="Genomic_DNA"/>
</dbReference>
<feature type="non-terminal residue" evidence="2">
    <location>
        <position position="1"/>
    </location>
</feature>
<organism evidence="2 3">
    <name type="scientific">Rotaria sordida</name>
    <dbReference type="NCBI Taxonomy" id="392033"/>
    <lineage>
        <taxon>Eukaryota</taxon>
        <taxon>Metazoa</taxon>
        <taxon>Spiralia</taxon>
        <taxon>Gnathifera</taxon>
        <taxon>Rotifera</taxon>
        <taxon>Eurotatoria</taxon>
        <taxon>Bdelloidea</taxon>
        <taxon>Philodinida</taxon>
        <taxon>Philodinidae</taxon>
        <taxon>Rotaria</taxon>
    </lineage>
</organism>
<accession>A0A820DEU1</accession>
<protein>
    <submittedName>
        <fullName evidence="2">Uncharacterized protein</fullName>
    </submittedName>
</protein>
<evidence type="ECO:0000313" key="2">
    <source>
        <dbReference type="EMBL" id="CAF4230866.1"/>
    </source>
</evidence>
<sequence>HWIYLTEEINNDDEQEVPANNEDNIDQPPSKKAKKINRKTTLMDNMTYNQRFGVSI</sequence>
<dbReference type="AlphaFoldDB" id="A0A820DEU1"/>
<gene>
    <name evidence="2" type="ORF">JBS370_LOCUS37871</name>
</gene>
<proteinExistence type="predicted"/>
<name>A0A820DEU1_9BILA</name>
<comment type="caution">
    <text evidence="2">The sequence shown here is derived from an EMBL/GenBank/DDBJ whole genome shotgun (WGS) entry which is preliminary data.</text>
</comment>